<dbReference type="GO" id="GO:0030286">
    <property type="term" value="C:dynein complex"/>
    <property type="evidence" value="ECO:0007669"/>
    <property type="project" value="UniProtKB-KW"/>
</dbReference>
<keyword evidence="3" id="KW-0493">Microtubule</keyword>
<dbReference type="AlphaFoldDB" id="A0AAV0V9Y1"/>
<evidence type="ECO:0000256" key="6">
    <source>
        <dbReference type="ARBA" id="ARBA00023212"/>
    </source>
</evidence>
<feature type="coiled-coil region" evidence="7">
    <location>
        <begin position="303"/>
        <end position="545"/>
    </location>
</feature>
<dbReference type="PANTHER" id="PTHR18916:SF6">
    <property type="entry name" value="DYNACTIN SUBUNIT 1"/>
    <property type="match status" value="1"/>
</dbReference>
<evidence type="ECO:0000256" key="3">
    <source>
        <dbReference type="ARBA" id="ARBA00022701"/>
    </source>
</evidence>
<evidence type="ECO:0000256" key="2">
    <source>
        <dbReference type="ARBA" id="ARBA00022490"/>
    </source>
</evidence>
<sequence>MELKVGTHVAFGAGKTGVVRFIGETEFASGEWVGIELERPEGKNNGELNGRVYFTQSVARGGVASSLSNASSGLGSSSSRVSLRASLSTGSNTASLSFGKGRSIGGAIFGSAVTSNDQLTKARARVSRLEDELEQKNRHVEQLRQSVAVMKEAAIVNSDKIKLLEQQGQLQEKQLEEVVVEQQQVDADGDEIMVKGVDMKEDKLSVQEELAQQIRVIREEAEEHVRSVRSELEGHIIERQNEHEEQLNQLRVVNATHASEVKALKAEVAQQKVRIAAFTAAEQKKAEEVAMAVAKSSSGARKVETLEKQVAEFQDMIEMMTLEKETIEMDKEIAEEHAEELQQEVEKLKAAMALSATTGSDYSEGSSASAGDLENENNKLRAAVKMLHERGSEEKAELSKKLRQAQRENVELVSLREEVEELTTKKNKLESEAEELKEMLDVANAYEINELETTVQSLESLREVDQEMEHQHTEYEAELRDEIDSQRATLQELKQTALDQKIVLEDKERTIARFRDLAHSHREEIAQLKAKLRAESGAVESLKDTAHMALNQTMGLRALVAAARKHETEAAKQKIIADQARLENSFLRAVVPDSIFTETDQKVLRIRLTLGRISGKSDILLQHLKKDLDTAAQQQPSSGQGKTARMRVSLLRQSVLSS</sequence>
<evidence type="ECO:0000259" key="8">
    <source>
        <dbReference type="PROSITE" id="PS50245"/>
    </source>
</evidence>
<proteinExistence type="predicted"/>
<dbReference type="GO" id="GO:0005874">
    <property type="term" value="C:microtubule"/>
    <property type="evidence" value="ECO:0007669"/>
    <property type="project" value="UniProtKB-KW"/>
</dbReference>
<dbReference type="EMBL" id="CANTFM010002213">
    <property type="protein sequence ID" value="CAI5744900.1"/>
    <property type="molecule type" value="Genomic_DNA"/>
</dbReference>
<dbReference type="Proteomes" id="UP001162029">
    <property type="component" value="Unassembled WGS sequence"/>
</dbReference>
<evidence type="ECO:0000313" key="9">
    <source>
        <dbReference type="EMBL" id="CAI5744900.1"/>
    </source>
</evidence>
<reference evidence="9" key="1">
    <citation type="submission" date="2022-12" db="EMBL/GenBank/DDBJ databases">
        <authorList>
            <person name="Webb A."/>
        </authorList>
    </citation>
    <scope>NUCLEOTIDE SEQUENCE</scope>
    <source>
        <strain evidence="9">Pd1</strain>
    </source>
</reference>
<dbReference type="SMART" id="SM01052">
    <property type="entry name" value="CAP_GLY"/>
    <property type="match status" value="1"/>
</dbReference>
<evidence type="ECO:0000256" key="5">
    <source>
        <dbReference type="ARBA" id="ARBA00023054"/>
    </source>
</evidence>
<protein>
    <recommendedName>
        <fullName evidence="8">CAP-Gly domain-containing protein</fullName>
    </recommendedName>
</protein>
<comment type="caution">
    <text evidence="9">The sequence shown here is derived from an EMBL/GenBank/DDBJ whole genome shotgun (WGS) entry which is preliminary data.</text>
</comment>
<keyword evidence="10" id="KW-1185">Reference proteome</keyword>
<evidence type="ECO:0000256" key="1">
    <source>
        <dbReference type="ARBA" id="ARBA00004186"/>
    </source>
</evidence>
<keyword evidence="4" id="KW-0243">Dynein</keyword>
<feature type="domain" description="CAP-Gly" evidence="8">
    <location>
        <begin position="23"/>
        <end position="66"/>
    </location>
</feature>
<dbReference type="Gene3D" id="2.30.30.190">
    <property type="entry name" value="CAP Gly-rich-like domain"/>
    <property type="match status" value="1"/>
</dbReference>
<comment type="subcellular location">
    <subcellularLocation>
        <location evidence="1">Cytoplasm</location>
        <location evidence="1">Cytoskeleton</location>
        <location evidence="1">Spindle</location>
    </subcellularLocation>
</comment>
<evidence type="ECO:0000313" key="10">
    <source>
        <dbReference type="Proteomes" id="UP001162029"/>
    </source>
</evidence>
<name>A0AAV0V9Y1_9STRA</name>
<dbReference type="GO" id="GO:0005819">
    <property type="term" value="C:spindle"/>
    <property type="evidence" value="ECO:0007669"/>
    <property type="project" value="UniProtKB-SubCell"/>
</dbReference>
<dbReference type="InterPro" id="IPR036859">
    <property type="entry name" value="CAP-Gly_dom_sf"/>
</dbReference>
<dbReference type="PROSITE" id="PS50245">
    <property type="entry name" value="CAP_GLY_2"/>
    <property type="match status" value="1"/>
</dbReference>
<dbReference type="PANTHER" id="PTHR18916">
    <property type="entry name" value="DYNACTIN 1-RELATED MICROTUBULE-BINDING"/>
    <property type="match status" value="1"/>
</dbReference>
<keyword evidence="6" id="KW-0206">Cytoskeleton</keyword>
<organism evidence="9 10">
    <name type="scientific">Peronospora destructor</name>
    <dbReference type="NCBI Taxonomy" id="86335"/>
    <lineage>
        <taxon>Eukaryota</taxon>
        <taxon>Sar</taxon>
        <taxon>Stramenopiles</taxon>
        <taxon>Oomycota</taxon>
        <taxon>Peronosporomycetes</taxon>
        <taxon>Peronosporales</taxon>
        <taxon>Peronosporaceae</taxon>
        <taxon>Peronospora</taxon>
    </lineage>
</organism>
<feature type="coiled-coil region" evidence="7">
    <location>
        <begin position="112"/>
        <end position="153"/>
    </location>
</feature>
<evidence type="ECO:0000256" key="7">
    <source>
        <dbReference type="SAM" id="Coils"/>
    </source>
</evidence>
<keyword evidence="5 7" id="KW-0175">Coiled coil</keyword>
<dbReference type="InterPro" id="IPR000938">
    <property type="entry name" value="CAP-Gly_domain"/>
</dbReference>
<accession>A0AAV0V9Y1</accession>
<dbReference type="Pfam" id="PF01302">
    <property type="entry name" value="CAP_GLY"/>
    <property type="match status" value="1"/>
</dbReference>
<keyword evidence="2" id="KW-0963">Cytoplasm</keyword>
<evidence type="ECO:0000256" key="4">
    <source>
        <dbReference type="ARBA" id="ARBA00023017"/>
    </source>
</evidence>
<gene>
    <name evidence="9" type="ORF">PDE001_LOCUS10024</name>
</gene>
<dbReference type="SUPFAM" id="SSF74924">
    <property type="entry name" value="Cap-Gly domain"/>
    <property type="match status" value="1"/>
</dbReference>